<dbReference type="OrthoDB" id="194386at2759"/>
<dbReference type="Proteomes" id="UP000242287">
    <property type="component" value="Unassembled WGS sequence"/>
</dbReference>
<protein>
    <recommendedName>
        <fullName evidence="3">Methyltransferase-domain-containing protein</fullName>
    </recommendedName>
</protein>
<dbReference type="SUPFAM" id="SSF53335">
    <property type="entry name" value="S-adenosyl-L-methionine-dependent methyltransferases"/>
    <property type="match status" value="1"/>
</dbReference>
<dbReference type="GO" id="GO:0005634">
    <property type="term" value="C:nucleus"/>
    <property type="evidence" value="ECO:0007669"/>
    <property type="project" value="TreeGrafter"/>
</dbReference>
<accession>A0A2A9NKQ5</accession>
<reference evidence="1 2" key="1">
    <citation type="submission" date="2014-02" db="EMBL/GenBank/DDBJ databases">
        <title>Transposable element dynamics among asymbiotic and ectomycorrhizal Amanita fungi.</title>
        <authorList>
            <consortium name="DOE Joint Genome Institute"/>
            <person name="Hess J."/>
            <person name="Skrede I."/>
            <person name="Wolfe B."/>
            <person name="LaButti K."/>
            <person name="Ohm R.A."/>
            <person name="Grigoriev I.V."/>
            <person name="Pringle A."/>
        </authorList>
    </citation>
    <scope>NUCLEOTIDE SEQUENCE [LARGE SCALE GENOMIC DNA]</scope>
    <source>
        <strain evidence="1 2">SKay4041</strain>
    </source>
</reference>
<evidence type="ECO:0000313" key="2">
    <source>
        <dbReference type="Proteomes" id="UP000242287"/>
    </source>
</evidence>
<dbReference type="STRING" id="703135.A0A2A9NKQ5"/>
<organism evidence="1 2">
    <name type="scientific">Amanita thiersii Skay4041</name>
    <dbReference type="NCBI Taxonomy" id="703135"/>
    <lineage>
        <taxon>Eukaryota</taxon>
        <taxon>Fungi</taxon>
        <taxon>Dikarya</taxon>
        <taxon>Basidiomycota</taxon>
        <taxon>Agaricomycotina</taxon>
        <taxon>Agaricomycetes</taxon>
        <taxon>Agaricomycetidae</taxon>
        <taxon>Agaricales</taxon>
        <taxon>Pluteineae</taxon>
        <taxon>Amanitaceae</taxon>
        <taxon>Amanita</taxon>
    </lineage>
</organism>
<dbReference type="InterPro" id="IPR019410">
    <property type="entry name" value="Methyltransf_16"/>
</dbReference>
<proteinExistence type="predicted"/>
<dbReference type="GO" id="GO:0005737">
    <property type="term" value="C:cytoplasm"/>
    <property type="evidence" value="ECO:0007669"/>
    <property type="project" value="TreeGrafter"/>
</dbReference>
<dbReference type="Pfam" id="PF10294">
    <property type="entry name" value="Methyltransf_16"/>
    <property type="match status" value="1"/>
</dbReference>
<dbReference type="GO" id="GO:0008757">
    <property type="term" value="F:S-adenosylmethionine-dependent methyltransferase activity"/>
    <property type="evidence" value="ECO:0007669"/>
    <property type="project" value="UniProtKB-ARBA"/>
</dbReference>
<dbReference type="InterPro" id="IPR029063">
    <property type="entry name" value="SAM-dependent_MTases_sf"/>
</dbReference>
<sequence>MSTLRPAHHTKHLPILLHPFKSSSFSISQRADGISNGTALWLGAQCLSLYLAYIIKPNHSTSRPRAIELGSGTGLTALALNSLGWDVLATDLPHVIATVLSDNINNNTNRLPFTSGRIQIRELDWTVYPDKWSWSNGHSITSIPTPCTSLHPLSPQTPANELLAPPFDIIYSADTVYDPALIEPLLRTIHALSTLSCNKSCAPPVYLCIERRDPALVDRLLADAKAVWQFNVERVPHKKLVKAMLRGGVQWEKHDWEGIEIWKLSLLLLPMSSTG</sequence>
<evidence type="ECO:0008006" key="3">
    <source>
        <dbReference type="Google" id="ProtNLM"/>
    </source>
</evidence>
<gene>
    <name evidence="1" type="ORF">AMATHDRAFT_144554</name>
</gene>
<dbReference type="PANTHER" id="PTHR14614">
    <property type="entry name" value="HEPATOCELLULAR CARCINOMA-ASSOCIATED ANTIGEN"/>
    <property type="match status" value="1"/>
</dbReference>
<evidence type="ECO:0000313" key="1">
    <source>
        <dbReference type="EMBL" id="PFH50658.1"/>
    </source>
</evidence>
<dbReference type="Gene3D" id="3.40.50.150">
    <property type="entry name" value="Vaccinia Virus protein VP39"/>
    <property type="match status" value="1"/>
</dbReference>
<dbReference type="PANTHER" id="PTHR14614:SF162">
    <property type="entry name" value="EXPRESSED PROTEIN"/>
    <property type="match status" value="1"/>
</dbReference>
<dbReference type="AlphaFoldDB" id="A0A2A9NKQ5"/>
<name>A0A2A9NKQ5_9AGAR</name>
<dbReference type="EMBL" id="KZ301999">
    <property type="protein sequence ID" value="PFH50658.1"/>
    <property type="molecule type" value="Genomic_DNA"/>
</dbReference>
<keyword evidence="2" id="KW-1185">Reference proteome</keyword>